<feature type="signal peptide" evidence="9">
    <location>
        <begin position="1"/>
        <end position="29"/>
    </location>
</feature>
<evidence type="ECO:0000313" key="11">
    <source>
        <dbReference type="EMBL" id="CAL8093009.1"/>
    </source>
</evidence>
<dbReference type="CDD" id="cd08544">
    <property type="entry name" value="Reeler"/>
    <property type="match status" value="1"/>
</dbReference>
<evidence type="ECO:0000256" key="5">
    <source>
        <dbReference type="ARBA" id="ARBA00022588"/>
    </source>
</evidence>
<evidence type="ECO:0000256" key="8">
    <source>
        <dbReference type="ARBA" id="ARBA00023022"/>
    </source>
</evidence>
<comment type="similarity">
    <text evidence="2">Belongs to the insect defense protein family.</text>
</comment>
<evidence type="ECO:0000256" key="9">
    <source>
        <dbReference type="SAM" id="SignalP"/>
    </source>
</evidence>
<dbReference type="Proteomes" id="UP001642540">
    <property type="component" value="Unassembled WGS sequence"/>
</dbReference>
<comment type="subcellular location">
    <subcellularLocation>
        <location evidence="1">Secreted</location>
    </subcellularLocation>
</comment>
<evidence type="ECO:0000259" key="10">
    <source>
        <dbReference type="PROSITE" id="PS51019"/>
    </source>
</evidence>
<evidence type="ECO:0000256" key="7">
    <source>
        <dbReference type="ARBA" id="ARBA00022859"/>
    </source>
</evidence>
<keyword evidence="6 9" id="KW-0732">Signal</keyword>
<name>A0ABP1Q811_9HEXA</name>
<keyword evidence="7" id="KW-0391">Immunity</keyword>
<comment type="caution">
    <text evidence="11">The sequence shown here is derived from an EMBL/GenBank/DDBJ whole genome shotgun (WGS) entry which is preliminary data.</text>
</comment>
<dbReference type="InterPro" id="IPR051237">
    <property type="entry name" value="Ferric-chelate_Red/DefProt"/>
</dbReference>
<sequence>MDKIHLNMCSVALSFLTALLLSNFQSINGYPDGAPERACEKMNPGHGEQSLNSNSPYEIKLDRVFVRGANRIKIQVVSTKPSTHKLTGLLIMVKKPAAGKRETFGAFGTFDPKSSSDDLKTISCFGMPGSGLTHSDNKAKTALSFEWIAPNDTSAEYELHATLVRDYNSFWSDIVYPQKIHVSSDAPVSSSGILETNTITLCILTVAVVVVPLFSF</sequence>
<keyword evidence="5" id="KW-0399">Innate immunity</keyword>
<keyword evidence="8" id="KW-0044">Antibiotic</keyword>
<dbReference type="Pfam" id="PF02014">
    <property type="entry name" value="Reeler"/>
    <property type="match status" value="1"/>
</dbReference>
<organism evidence="11 12">
    <name type="scientific">Orchesella dallaii</name>
    <dbReference type="NCBI Taxonomy" id="48710"/>
    <lineage>
        <taxon>Eukaryota</taxon>
        <taxon>Metazoa</taxon>
        <taxon>Ecdysozoa</taxon>
        <taxon>Arthropoda</taxon>
        <taxon>Hexapoda</taxon>
        <taxon>Collembola</taxon>
        <taxon>Entomobryomorpha</taxon>
        <taxon>Entomobryoidea</taxon>
        <taxon>Orchesellidae</taxon>
        <taxon>Orchesellinae</taxon>
        <taxon>Orchesella</taxon>
    </lineage>
</organism>
<keyword evidence="3" id="KW-0964">Secreted</keyword>
<dbReference type="InterPro" id="IPR002861">
    <property type="entry name" value="Reeler_dom"/>
</dbReference>
<feature type="chain" id="PRO_5047515115" description="Reelin domain-containing protein" evidence="9">
    <location>
        <begin position="30"/>
        <end position="216"/>
    </location>
</feature>
<protein>
    <recommendedName>
        <fullName evidence="10">Reelin domain-containing protein</fullName>
    </recommendedName>
</protein>
<evidence type="ECO:0000256" key="3">
    <source>
        <dbReference type="ARBA" id="ARBA00022525"/>
    </source>
</evidence>
<evidence type="ECO:0000313" key="12">
    <source>
        <dbReference type="Proteomes" id="UP001642540"/>
    </source>
</evidence>
<evidence type="ECO:0000256" key="6">
    <source>
        <dbReference type="ARBA" id="ARBA00022729"/>
    </source>
</evidence>
<gene>
    <name evidence="11" type="ORF">ODALV1_LOCUS8378</name>
</gene>
<proteinExistence type="inferred from homology"/>
<dbReference type="EMBL" id="CAXLJM020000026">
    <property type="protein sequence ID" value="CAL8093009.1"/>
    <property type="molecule type" value="Genomic_DNA"/>
</dbReference>
<accession>A0ABP1Q811</accession>
<dbReference type="PROSITE" id="PS51019">
    <property type="entry name" value="REELIN"/>
    <property type="match status" value="1"/>
</dbReference>
<feature type="domain" description="Reelin" evidence="10">
    <location>
        <begin position="20"/>
        <end position="195"/>
    </location>
</feature>
<evidence type="ECO:0000256" key="4">
    <source>
        <dbReference type="ARBA" id="ARBA00022529"/>
    </source>
</evidence>
<dbReference type="Gene3D" id="2.60.40.4060">
    <property type="entry name" value="Reeler domain"/>
    <property type="match status" value="1"/>
</dbReference>
<reference evidence="11 12" key="1">
    <citation type="submission" date="2024-08" db="EMBL/GenBank/DDBJ databases">
        <authorList>
            <person name="Cucini C."/>
            <person name="Frati F."/>
        </authorList>
    </citation>
    <scope>NUCLEOTIDE SEQUENCE [LARGE SCALE GENOMIC DNA]</scope>
</reference>
<keyword evidence="4" id="KW-0929">Antimicrobial</keyword>
<evidence type="ECO:0000256" key="2">
    <source>
        <dbReference type="ARBA" id="ARBA00008501"/>
    </source>
</evidence>
<keyword evidence="12" id="KW-1185">Reference proteome</keyword>
<dbReference type="PANTHER" id="PTHR45828:SF9">
    <property type="entry name" value="CELL WALL INTEGRITY AND STRESS RESPONSE COMPONENT 4-LIKE-RELATED"/>
    <property type="match status" value="1"/>
</dbReference>
<dbReference type="PANTHER" id="PTHR45828">
    <property type="entry name" value="CYTOCHROME B561/FERRIC REDUCTASE TRANSMEMBRANE"/>
    <property type="match status" value="1"/>
</dbReference>
<evidence type="ECO:0000256" key="1">
    <source>
        <dbReference type="ARBA" id="ARBA00004613"/>
    </source>
</evidence>
<dbReference type="InterPro" id="IPR042307">
    <property type="entry name" value="Reeler_sf"/>
</dbReference>